<dbReference type="Proteomes" id="UP000026962">
    <property type="component" value="Chromosome 1"/>
</dbReference>
<reference evidence="5" key="2">
    <citation type="submission" date="2018-05" db="EMBL/GenBank/DDBJ databases">
        <title>OpunRS2 (Oryza punctata Reference Sequence Version 2).</title>
        <authorList>
            <person name="Zhang J."/>
            <person name="Kudrna D."/>
            <person name="Lee S."/>
            <person name="Talag J."/>
            <person name="Welchert J."/>
            <person name="Wing R.A."/>
        </authorList>
    </citation>
    <scope>NUCLEOTIDE SEQUENCE [LARGE SCALE GENOMIC DNA]</scope>
</reference>
<dbReference type="PANTHER" id="PTHR27001:SF935">
    <property type="entry name" value="RECEPTOR PROTEIN KINASE TMK1"/>
    <property type="match status" value="1"/>
</dbReference>
<reference evidence="5" key="1">
    <citation type="submission" date="2015-04" db="UniProtKB">
        <authorList>
            <consortium name="EnsemblPlants"/>
        </authorList>
    </citation>
    <scope>IDENTIFICATION</scope>
</reference>
<dbReference type="STRING" id="4537.A0A0E0JJT7"/>
<dbReference type="SUPFAM" id="SSF56112">
    <property type="entry name" value="Protein kinase-like (PK-like)"/>
    <property type="match status" value="1"/>
</dbReference>
<dbReference type="GO" id="GO:0005886">
    <property type="term" value="C:plasma membrane"/>
    <property type="evidence" value="ECO:0007669"/>
    <property type="project" value="TreeGrafter"/>
</dbReference>
<dbReference type="AlphaFoldDB" id="A0A0E0JJT7"/>
<name>A0A0E0JJT7_ORYPU</name>
<evidence type="ECO:0000259" key="4">
    <source>
        <dbReference type="PROSITE" id="PS50011"/>
    </source>
</evidence>
<sequence>MAMVASACWPTMATERWSTLRQQPIIHRNIRSSNVLLTDTLTAKMAGVGIARMADGESSESERTRRPHGPGLQVPEYLSTYELTDKSDVYSFGILYVELVTGRPPIECRRDLDRRPTTKWCHINAKQTDPYENVRIHHRQPHDDRIRRRGPARHAWISPEHLVIFFVKPNKRYVEPLGPVRLQWKKDRNPKILISLQAKV</sequence>
<accession>A0A0E0JJT7</accession>
<keyword evidence="1" id="KW-0547">Nucleotide-binding</keyword>
<feature type="region of interest" description="Disordered" evidence="3">
    <location>
        <begin position="52"/>
        <end position="72"/>
    </location>
</feature>
<keyword evidence="6" id="KW-1185">Reference proteome</keyword>
<dbReference type="GO" id="GO:0004672">
    <property type="term" value="F:protein kinase activity"/>
    <property type="evidence" value="ECO:0007669"/>
    <property type="project" value="InterPro"/>
</dbReference>
<dbReference type="Gene3D" id="1.10.510.10">
    <property type="entry name" value="Transferase(Phosphotransferase) domain 1"/>
    <property type="match status" value="1"/>
</dbReference>
<dbReference type="GO" id="GO:0005524">
    <property type="term" value="F:ATP binding"/>
    <property type="evidence" value="ECO:0007669"/>
    <property type="project" value="UniProtKB-KW"/>
</dbReference>
<protein>
    <recommendedName>
        <fullName evidence="4">Protein kinase domain-containing protein</fullName>
    </recommendedName>
</protein>
<dbReference type="Gramene" id="OPUNC01G19040.1">
    <property type="protein sequence ID" value="OPUNC01G19040.1"/>
    <property type="gene ID" value="OPUNC01G19040"/>
</dbReference>
<dbReference type="EnsemblPlants" id="OPUNC01G19040.1">
    <property type="protein sequence ID" value="OPUNC01G19040.1"/>
    <property type="gene ID" value="OPUNC01G19040"/>
</dbReference>
<keyword evidence="2" id="KW-0067">ATP-binding</keyword>
<dbReference type="HOGENOM" id="CLU_1368135_0_0_1"/>
<dbReference type="InterPro" id="IPR001245">
    <property type="entry name" value="Ser-Thr/Tyr_kinase_cat_dom"/>
</dbReference>
<dbReference type="eggNOG" id="KOG1187">
    <property type="taxonomic scope" value="Eukaryota"/>
</dbReference>
<evidence type="ECO:0000256" key="2">
    <source>
        <dbReference type="ARBA" id="ARBA00022840"/>
    </source>
</evidence>
<evidence type="ECO:0000256" key="1">
    <source>
        <dbReference type="ARBA" id="ARBA00022741"/>
    </source>
</evidence>
<feature type="domain" description="Protein kinase" evidence="4">
    <location>
        <begin position="1"/>
        <end position="157"/>
    </location>
</feature>
<dbReference type="PANTHER" id="PTHR27001">
    <property type="entry name" value="OS01G0253100 PROTEIN"/>
    <property type="match status" value="1"/>
</dbReference>
<evidence type="ECO:0000313" key="5">
    <source>
        <dbReference type="EnsemblPlants" id="OPUNC01G19040.1"/>
    </source>
</evidence>
<evidence type="ECO:0000256" key="3">
    <source>
        <dbReference type="SAM" id="MobiDB-lite"/>
    </source>
</evidence>
<evidence type="ECO:0000313" key="6">
    <source>
        <dbReference type="Proteomes" id="UP000026962"/>
    </source>
</evidence>
<dbReference type="Pfam" id="PF07714">
    <property type="entry name" value="PK_Tyr_Ser-Thr"/>
    <property type="match status" value="1"/>
</dbReference>
<dbReference type="InterPro" id="IPR000719">
    <property type="entry name" value="Prot_kinase_dom"/>
</dbReference>
<dbReference type="PROSITE" id="PS50011">
    <property type="entry name" value="PROTEIN_KINASE_DOM"/>
    <property type="match status" value="1"/>
</dbReference>
<organism evidence="5">
    <name type="scientific">Oryza punctata</name>
    <name type="common">Red rice</name>
    <dbReference type="NCBI Taxonomy" id="4537"/>
    <lineage>
        <taxon>Eukaryota</taxon>
        <taxon>Viridiplantae</taxon>
        <taxon>Streptophyta</taxon>
        <taxon>Embryophyta</taxon>
        <taxon>Tracheophyta</taxon>
        <taxon>Spermatophyta</taxon>
        <taxon>Magnoliopsida</taxon>
        <taxon>Liliopsida</taxon>
        <taxon>Poales</taxon>
        <taxon>Poaceae</taxon>
        <taxon>BOP clade</taxon>
        <taxon>Oryzoideae</taxon>
        <taxon>Oryzeae</taxon>
        <taxon>Oryzinae</taxon>
        <taxon>Oryza</taxon>
    </lineage>
</organism>
<dbReference type="InterPro" id="IPR011009">
    <property type="entry name" value="Kinase-like_dom_sf"/>
</dbReference>
<proteinExistence type="predicted"/>